<feature type="transmembrane region" description="Helical" evidence="2">
    <location>
        <begin position="116"/>
        <end position="138"/>
    </location>
</feature>
<evidence type="ECO:0000256" key="1">
    <source>
        <dbReference type="SAM" id="MobiDB-lite"/>
    </source>
</evidence>
<feature type="compositionally biased region" description="Low complexity" evidence="1">
    <location>
        <begin position="161"/>
        <end position="171"/>
    </location>
</feature>
<keyword evidence="2" id="KW-0812">Transmembrane</keyword>
<keyword evidence="2" id="KW-1133">Transmembrane helix</keyword>
<organism evidence="3 4">
    <name type="scientific">Actinacidiphila glaucinigra</name>
    <dbReference type="NCBI Taxonomy" id="235986"/>
    <lineage>
        <taxon>Bacteria</taxon>
        <taxon>Bacillati</taxon>
        <taxon>Actinomycetota</taxon>
        <taxon>Actinomycetes</taxon>
        <taxon>Kitasatosporales</taxon>
        <taxon>Streptomycetaceae</taxon>
        <taxon>Actinacidiphila</taxon>
    </lineage>
</organism>
<dbReference type="EMBL" id="FZOF01000001">
    <property type="protein sequence ID" value="SNR78576.1"/>
    <property type="molecule type" value="Genomic_DNA"/>
</dbReference>
<accession>A0A238Z5D0</accession>
<keyword evidence="2" id="KW-0472">Membrane</keyword>
<dbReference type="Proteomes" id="UP000198280">
    <property type="component" value="Unassembled WGS sequence"/>
</dbReference>
<keyword evidence="4" id="KW-1185">Reference proteome</keyword>
<dbReference type="RefSeq" id="WP_089221490.1">
    <property type="nucleotide sequence ID" value="NZ_FZOF01000001.1"/>
</dbReference>
<evidence type="ECO:0000313" key="4">
    <source>
        <dbReference type="Proteomes" id="UP000198280"/>
    </source>
</evidence>
<feature type="region of interest" description="Disordered" evidence="1">
    <location>
        <begin position="146"/>
        <end position="171"/>
    </location>
</feature>
<dbReference type="AlphaFoldDB" id="A0A238Z5D0"/>
<proteinExistence type="predicted"/>
<gene>
    <name evidence="3" type="ORF">SAMN05216252_10111</name>
</gene>
<evidence type="ECO:0000313" key="3">
    <source>
        <dbReference type="EMBL" id="SNR78576.1"/>
    </source>
</evidence>
<feature type="transmembrane region" description="Helical" evidence="2">
    <location>
        <begin position="86"/>
        <end position="104"/>
    </location>
</feature>
<dbReference type="OrthoDB" id="3217462at2"/>
<name>A0A238Z5D0_9ACTN</name>
<sequence>MRRHLIRPAAAVTLIVTTPVATWGLMGRQDAAGFDPSELDYLVWPFGIPAGAETAIGAAAAVLATGAAVLLGRASRPGPDRFDGRWWEVIGPLLAAGLLTGAIWRTVTAGVIGANIGAGLAMLLGGPLVAGLVLWSLGRGLWLARDRRRGPRPPRGGTGTAGWRPAAGQGT</sequence>
<feature type="transmembrane region" description="Helical" evidence="2">
    <location>
        <begin position="46"/>
        <end position="74"/>
    </location>
</feature>
<evidence type="ECO:0000256" key="2">
    <source>
        <dbReference type="SAM" id="Phobius"/>
    </source>
</evidence>
<protein>
    <submittedName>
        <fullName evidence="3">Uncharacterized protein</fullName>
    </submittedName>
</protein>
<reference evidence="3 4" key="1">
    <citation type="submission" date="2017-06" db="EMBL/GenBank/DDBJ databases">
        <authorList>
            <person name="Kim H.J."/>
            <person name="Triplett B.A."/>
        </authorList>
    </citation>
    <scope>NUCLEOTIDE SEQUENCE [LARGE SCALE GENOMIC DNA]</scope>
    <source>
        <strain evidence="3 4">CGMCC 4.1858</strain>
    </source>
</reference>